<name>A0A7W9BWD5_9SPHN</name>
<comment type="caution">
    <text evidence="4">The sequence shown here is derived from an EMBL/GenBank/DDBJ whole genome shotgun (WGS) entry which is preliminary data.</text>
</comment>
<feature type="compositionally biased region" description="Low complexity" evidence="2">
    <location>
        <begin position="29"/>
        <end position="44"/>
    </location>
</feature>
<dbReference type="GO" id="GO:1990281">
    <property type="term" value="C:efflux pump complex"/>
    <property type="evidence" value="ECO:0007669"/>
    <property type="project" value="TreeGrafter"/>
</dbReference>
<dbReference type="Pfam" id="PF25973">
    <property type="entry name" value="BSH_CzcB"/>
    <property type="match status" value="1"/>
</dbReference>
<dbReference type="Gene3D" id="2.40.30.170">
    <property type="match status" value="1"/>
</dbReference>
<feature type="region of interest" description="Disordered" evidence="2">
    <location>
        <begin position="1"/>
        <end position="20"/>
    </location>
</feature>
<comment type="similarity">
    <text evidence="1">Belongs to the membrane fusion protein (MFP) (TC 8.A.1) family.</text>
</comment>
<dbReference type="Gene3D" id="1.10.287.470">
    <property type="entry name" value="Helix hairpin bin"/>
    <property type="match status" value="1"/>
</dbReference>
<evidence type="ECO:0000313" key="5">
    <source>
        <dbReference type="Proteomes" id="UP000546701"/>
    </source>
</evidence>
<evidence type="ECO:0000259" key="3">
    <source>
        <dbReference type="Pfam" id="PF25973"/>
    </source>
</evidence>
<dbReference type="OrthoDB" id="9778796at2"/>
<dbReference type="Gene3D" id="2.40.50.100">
    <property type="match status" value="1"/>
</dbReference>
<protein>
    <submittedName>
        <fullName evidence="4">RND family efflux transporter MFP subunit</fullName>
    </submittedName>
</protein>
<feature type="domain" description="CzcB-like barrel-sandwich hybrid" evidence="3">
    <location>
        <begin position="59"/>
        <end position="177"/>
    </location>
</feature>
<dbReference type="InterPro" id="IPR058647">
    <property type="entry name" value="BSH_CzcB-like"/>
</dbReference>
<gene>
    <name evidence="4" type="ORF">FHS99_003375</name>
</gene>
<keyword evidence="5" id="KW-1185">Reference proteome</keyword>
<dbReference type="NCBIfam" id="TIGR01730">
    <property type="entry name" value="RND_mfp"/>
    <property type="match status" value="1"/>
</dbReference>
<proteinExistence type="inferred from homology"/>
<dbReference type="RefSeq" id="WP_157177872.1">
    <property type="nucleotide sequence ID" value="NZ_BMJP01000008.1"/>
</dbReference>
<dbReference type="EMBL" id="JACIJR010000010">
    <property type="protein sequence ID" value="MBB5730868.1"/>
    <property type="molecule type" value="Genomic_DNA"/>
</dbReference>
<evidence type="ECO:0000256" key="1">
    <source>
        <dbReference type="ARBA" id="ARBA00009477"/>
    </source>
</evidence>
<reference evidence="4 5" key="1">
    <citation type="submission" date="2020-08" db="EMBL/GenBank/DDBJ databases">
        <title>Genomic Encyclopedia of Type Strains, Phase IV (KMG-IV): sequencing the most valuable type-strain genomes for metagenomic binning, comparative biology and taxonomic classification.</title>
        <authorList>
            <person name="Goeker M."/>
        </authorList>
    </citation>
    <scope>NUCLEOTIDE SEQUENCE [LARGE SCALE GENOMIC DNA]</scope>
    <source>
        <strain evidence="4 5">DSM 103336</strain>
    </source>
</reference>
<dbReference type="GO" id="GO:0015562">
    <property type="term" value="F:efflux transmembrane transporter activity"/>
    <property type="evidence" value="ECO:0007669"/>
    <property type="project" value="TreeGrafter"/>
</dbReference>
<feature type="compositionally biased region" description="Polar residues" evidence="2">
    <location>
        <begin position="1"/>
        <end position="10"/>
    </location>
</feature>
<accession>A0A7W9BWD5</accession>
<evidence type="ECO:0000313" key="4">
    <source>
        <dbReference type="EMBL" id="MBB5730868.1"/>
    </source>
</evidence>
<dbReference type="Proteomes" id="UP000546701">
    <property type="component" value="Unassembled WGS sequence"/>
</dbReference>
<dbReference type="PANTHER" id="PTHR30469">
    <property type="entry name" value="MULTIDRUG RESISTANCE PROTEIN MDTA"/>
    <property type="match status" value="1"/>
</dbReference>
<organism evidence="4 5">
    <name type="scientific">Sphingomonas prati</name>
    <dbReference type="NCBI Taxonomy" id="1843237"/>
    <lineage>
        <taxon>Bacteria</taxon>
        <taxon>Pseudomonadati</taxon>
        <taxon>Pseudomonadota</taxon>
        <taxon>Alphaproteobacteria</taxon>
        <taxon>Sphingomonadales</taxon>
        <taxon>Sphingomonadaceae</taxon>
        <taxon>Sphingomonas</taxon>
    </lineage>
</organism>
<dbReference type="SUPFAM" id="SSF111369">
    <property type="entry name" value="HlyD-like secretion proteins"/>
    <property type="match status" value="1"/>
</dbReference>
<feature type="region of interest" description="Disordered" evidence="2">
    <location>
        <begin position="29"/>
        <end position="50"/>
    </location>
</feature>
<dbReference type="InterPro" id="IPR006143">
    <property type="entry name" value="RND_pump_MFP"/>
</dbReference>
<sequence>MSVALATSNPEPRWPTDAPRVAETQKKLAATAPAPVAHAATRSAPETEARGVIQSQAEAVIASRITARITSMPYKLGQSFGSGAVLASFDCSQARAQLNAANAATAAYRKTYETNVELDAYKAIGTNDVAVSKANMAKAAAEATAISSGLTDCAIRAPFAGRVVEQVAHQHEVAASGAPLMKIQNGNELEVQLIVPSRWLTWLTPGTPFRFKIDETGATLNASITRLGASVDPVSKTLRVIGFLNRGTGTVLPGMSGSAQFDMPTASDGKQS</sequence>
<dbReference type="AlphaFoldDB" id="A0A7W9BWD5"/>
<evidence type="ECO:0000256" key="2">
    <source>
        <dbReference type="SAM" id="MobiDB-lite"/>
    </source>
</evidence>